<dbReference type="EMBL" id="QEFC01001862">
    <property type="protein sequence ID" value="KAE9455311.1"/>
    <property type="molecule type" value="Genomic_DNA"/>
</dbReference>
<proteinExistence type="predicted"/>
<reference evidence="1 2" key="1">
    <citation type="journal article" date="2019" name="Genome Biol. Evol.">
        <title>The Rhododendron genome and chromosomal organization provide insight into shared whole-genome duplications across the heath family (Ericaceae).</title>
        <authorList>
            <person name="Soza V.L."/>
            <person name="Lindsley D."/>
            <person name="Waalkes A."/>
            <person name="Ramage E."/>
            <person name="Patwardhan R.P."/>
            <person name="Burton J.N."/>
            <person name="Adey A."/>
            <person name="Kumar A."/>
            <person name="Qiu R."/>
            <person name="Shendure J."/>
            <person name="Hall B."/>
        </authorList>
    </citation>
    <scope>NUCLEOTIDE SEQUENCE [LARGE SCALE GENOMIC DNA]</scope>
    <source>
        <strain evidence="1">RSF 1966-606</strain>
    </source>
</reference>
<dbReference type="AlphaFoldDB" id="A0A6A4LGP8"/>
<name>A0A6A4LGP8_9ERIC</name>
<comment type="caution">
    <text evidence="1">The sequence shown here is derived from an EMBL/GenBank/DDBJ whole genome shotgun (WGS) entry which is preliminary data.</text>
</comment>
<evidence type="ECO:0000313" key="2">
    <source>
        <dbReference type="Proteomes" id="UP000428333"/>
    </source>
</evidence>
<sequence>RAELFCPNCRVSVVNAFLNNSLERERAQD</sequence>
<organism evidence="1 2">
    <name type="scientific">Rhododendron williamsianum</name>
    <dbReference type="NCBI Taxonomy" id="262921"/>
    <lineage>
        <taxon>Eukaryota</taxon>
        <taxon>Viridiplantae</taxon>
        <taxon>Streptophyta</taxon>
        <taxon>Embryophyta</taxon>
        <taxon>Tracheophyta</taxon>
        <taxon>Spermatophyta</taxon>
        <taxon>Magnoliopsida</taxon>
        <taxon>eudicotyledons</taxon>
        <taxon>Gunneridae</taxon>
        <taxon>Pentapetalae</taxon>
        <taxon>asterids</taxon>
        <taxon>Ericales</taxon>
        <taxon>Ericaceae</taxon>
        <taxon>Ericoideae</taxon>
        <taxon>Rhodoreae</taxon>
        <taxon>Rhododendron</taxon>
    </lineage>
</organism>
<evidence type="ECO:0000313" key="1">
    <source>
        <dbReference type="EMBL" id="KAE9455311.1"/>
    </source>
</evidence>
<accession>A0A6A4LGP8</accession>
<keyword evidence="2" id="KW-1185">Reference proteome</keyword>
<dbReference type="Proteomes" id="UP000428333">
    <property type="component" value="Linkage Group LG07"/>
</dbReference>
<protein>
    <submittedName>
        <fullName evidence="1">Uncharacterized protein</fullName>
    </submittedName>
</protein>
<feature type="non-terminal residue" evidence="1">
    <location>
        <position position="1"/>
    </location>
</feature>
<gene>
    <name evidence="1" type="ORF">C3L33_12807</name>
</gene>